<dbReference type="PROSITE" id="PS00135">
    <property type="entry name" value="TRYPSIN_SER"/>
    <property type="match status" value="1"/>
</dbReference>
<evidence type="ECO:0000259" key="4">
    <source>
        <dbReference type="PROSITE" id="PS50240"/>
    </source>
</evidence>
<accession>A0A0D8YC25</accession>
<keyword evidence="6" id="KW-1185">Reference proteome</keyword>
<dbReference type="PRINTS" id="PR00722">
    <property type="entry name" value="CHYMOTRYPSIN"/>
</dbReference>
<feature type="domain" description="Peptidase S1" evidence="4">
    <location>
        <begin position="31"/>
        <end position="277"/>
    </location>
</feature>
<dbReference type="InterPro" id="IPR043504">
    <property type="entry name" value="Peptidase_S1_PA_chymotrypsin"/>
</dbReference>
<dbReference type="Pfam" id="PF00089">
    <property type="entry name" value="Trypsin"/>
    <property type="match status" value="1"/>
</dbReference>
<dbReference type="SMART" id="SM00020">
    <property type="entry name" value="Tryp_SPc"/>
    <property type="match status" value="1"/>
</dbReference>
<dbReference type="InterPro" id="IPR018114">
    <property type="entry name" value="TRYPSIN_HIS"/>
</dbReference>
<evidence type="ECO:0000313" key="5">
    <source>
        <dbReference type="EMBL" id="KJH52126.1"/>
    </source>
</evidence>
<dbReference type="CDD" id="cd00190">
    <property type="entry name" value="Tryp_SPc"/>
    <property type="match status" value="1"/>
</dbReference>
<dbReference type="GO" id="GO:0004252">
    <property type="term" value="F:serine-type endopeptidase activity"/>
    <property type="evidence" value="ECO:0007669"/>
    <property type="project" value="InterPro"/>
</dbReference>
<dbReference type="EMBL" id="KN716170">
    <property type="protein sequence ID" value="KJH52126.1"/>
    <property type="molecule type" value="Genomic_DNA"/>
</dbReference>
<dbReference type="InterPro" id="IPR001314">
    <property type="entry name" value="Peptidase_S1A"/>
</dbReference>
<dbReference type="Gene3D" id="2.40.10.10">
    <property type="entry name" value="Trypsin-like serine proteases"/>
    <property type="match status" value="1"/>
</dbReference>
<evidence type="ECO:0000313" key="6">
    <source>
        <dbReference type="Proteomes" id="UP000053766"/>
    </source>
</evidence>
<dbReference type="FunFam" id="2.40.10.10:FF:000068">
    <property type="entry name" value="transmembrane protease serine 2"/>
    <property type="match status" value="1"/>
</dbReference>
<keyword evidence="3" id="KW-0732">Signal</keyword>
<dbReference type="SUPFAM" id="SSF50494">
    <property type="entry name" value="Trypsin-like serine proteases"/>
    <property type="match status" value="1"/>
</dbReference>
<keyword evidence="2" id="KW-0645">Protease</keyword>
<reference evidence="5 6" key="1">
    <citation type="submission" date="2013-11" db="EMBL/GenBank/DDBJ databases">
        <title>Draft genome of the bovine lungworm Dictyocaulus viviparus.</title>
        <authorList>
            <person name="Mitreva M."/>
        </authorList>
    </citation>
    <scope>NUCLEOTIDE SEQUENCE [LARGE SCALE GENOMIC DNA]</scope>
    <source>
        <strain evidence="5 6">HannoverDv2000</strain>
    </source>
</reference>
<evidence type="ECO:0000256" key="3">
    <source>
        <dbReference type="SAM" id="SignalP"/>
    </source>
</evidence>
<dbReference type="InterPro" id="IPR009003">
    <property type="entry name" value="Peptidase_S1_PA"/>
</dbReference>
<dbReference type="InterPro" id="IPR001254">
    <property type="entry name" value="Trypsin_dom"/>
</dbReference>
<dbReference type="OrthoDB" id="5844829at2759"/>
<feature type="chain" id="PRO_5002336383" evidence="3">
    <location>
        <begin position="18"/>
        <end position="298"/>
    </location>
</feature>
<organism evidence="5 6">
    <name type="scientific">Dictyocaulus viviparus</name>
    <name type="common">Bovine lungworm</name>
    <dbReference type="NCBI Taxonomy" id="29172"/>
    <lineage>
        <taxon>Eukaryota</taxon>
        <taxon>Metazoa</taxon>
        <taxon>Ecdysozoa</taxon>
        <taxon>Nematoda</taxon>
        <taxon>Chromadorea</taxon>
        <taxon>Rhabditida</taxon>
        <taxon>Rhabditina</taxon>
        <taxon>Rhabditomorpha</taxon>
        <taxon>Strongyloidea</taxon>
        <taxon>Metastrongylidae</taxon>
        <taxon>Dictyocaulus</taxon>
    </lineage>
</organism>
<keyword evidence="2" id="KW-0720">Serine protease</keyword>
<feature type="signal peptide" evidence="3">
    <location>
        <begin position="1"/>
        <end position="17"/>
    </location>
</feature>
<name>A0A0D8YC25_DICVI</name>
<dbReference type="InterPro" id="IPR033116">
    <property type="entry name" value="TRYPSIN_SER"/>
</dbReference>
<dbReference type="PROSITE" id="PS50240">
    <property type="entry name" value="TRYPSIN_DOM"/>
    <property type="match status" value="1"/>
</dbReference>
<dbReference type="PANTHER" id="PTHR24252">
    <property type="entry name" value="ACROSIN-RELATED"/>
    <property type="match status" value="1"/>
</dbReference>
<sequence>MFLPIIVLHVISPFIECLKFCDQQNFIRSRVIGGSTASISEFPWQAAIVSYNNDGSGLMCGGTVIDEYWIMTAAHCIINRWQKSYILTGILSLSNPQHTVRVEQVVVHPQYDASQMANDIALVQSKRSLFSRGINSVCLTRNDSLLITIKEGIITGFGLHIVGGSPYSVIMGVSDVILKANVPIIPHQQCQREWLTLSGGGVVITDKQICAGSKLHGAAPGDSGGPLLVYDKSGQLFQIGITSFGAGGFQGLLDQRKYPGVYTRVASYANWIENVVKNTGTISFVSFITVFIYYGIVS</sequence>
<protein>
    <submittedName>
        <fullName evidence="5">Trypsin</fullName>
    </submittedName>
</protein>
<keyword evidence="2" id="KW-0378">Hydrolase</keyword>
<dbReference type="GO" id="GO:0006508">
    <property type="term" value="P:proteolysis"/>
    <property type="evidence" value="ECO:0007669"/>
    <property type="project" value="UniProtKB-KW"/>
</dbReference>
<dbReference type="PANTHER" id="PTHR24252:SF7">
    <property type="entry name" value="HYALIN"/>
    <property type="match status" value="1"/>
</dbReference>
<dbReference type="AlphaFoldDB" id="A0A0D8YC25"/>
<evidence type="ECO:0000256" key="2">
    <source>
        <dbReference type="RuleBase" id="RU363034"/>
    </source>
</evidence>
<dbReference type="Proteomes" id="UP000053766">
    <property type="component" value="Unassembled WGS sequence"/>
</dbReference>
<proteinExistence type="predicted"/>
<dbReference type="STRING" id="29172.A0A0D8YC25"/>
<dbReference type="PROSITE" id="PS00134">
    <property type="entry name" value="TRYPSIN_HIS"/>
    <property type="match status" value="1"/>
</dbReference>
<evidence type="ECO:0000256" key="1">
    <source>
        <dbReference type="ARBA" id="ARBA00023157"/>
    </source>
</evidence>
<gene>
    <name evidence="5" type="ORF">DICVIV_01712</name>
</gene>
<reference evidence="6" key="2">
    <citation type="journal article" date="2016" name="Sci. Rep.">
        <title>Dictyocaulus viviparus genome, variome and transcriptome elucidate lungworm biology and support future intervention.</title>
        <authorList>
            <person name="McNulty S.N."/>
            <person name="Strube C."/>
            <person name="Rosa B.A."/>
            <person name="Martin J.C."/>
            <person name="Tyagi R."/>
            <person name="Choi Y.J."/>
            <person name="Wang Q."/>
            <person name="Hallsworth Pepin K."/>
            <person name="Zhang X."/>
            <person name="Ozersky P."/>
            <person name="Wilson R.K."/>
            <person name="Sternberg P.W."/>
            <person name="Gasser R.B."/>
            <person name="Mitreva M."/>
        </authorList>
    </citation>
    <scope>NUCLEOTIDE SEQUENCE [LARGE SCALE GENOMIC DNA]</scope>
    <source>
        <strain evidence="6">HannoverDv2000</strain>
    </source>
</reference>
<keyword evidence="1" id="KW-1015">Disulfide bond</keyword>